<protein>
    <submittedName>
        <fullName evidence="10">Glutamine--tRNA ligase</fullName>
        <ecNumber evidence="10">6.1.1.18</ecNumber>
    </submittedName>
</protein>
<keyword evidence="3" id="KW-0547">Nucleotide-binding</keyword>
<reference evidence="10" key="1">
    <citation type="journal article" date="2017" name="Appl. Environ. Microbiol.">
        <title>Molecular characterization of an Endozoicomonas-like organism causing infection in king scallop Pecten maximus L.</title>
        <authorList>
            <person name="Cano I."/>
            <person name="van Aerle R."/>
            <person name="Ross S."/>
            <person name="Verner-Jeffreys D.W."/>
            <person name="Paley R.K."/>
            <person name="Rimmer G."/>
            <person name="Ryder D."/>
            <person name="Hooper P."/>
            <person name="Stone D."/>
            <person name="Feist S.W."/>
        </authorList>
    </citation>
    <scope>NUCLEOTIDE SEQUENCE</scope>
</reference>
<dbReference type="Gene3D" id="3.40.50.620">
    <property type="entry name" value="HUPs"/>
    <property type="match status" value="1"/>
</dbReference>
<dbReference type="PANTHER" id="PTHR43097">
    <property type="entry name" value="GLUTAMINE-TRNA LIGASE"/>
    <property type="match status" value="1"/>
</dbReference>
<keyword evidence="1" id="KW-0963">Cytoplasm</keyword>
<dbReference type="InterPro" id="IPR022861">
    <property type="entry name" value="Gln_tRNA_ligase_bac"/>
</dbReference>
<dbReference type="Gene3D" id="2.40.240.10">
    <property type="entry name" value="Ribosomal Protein L25, Chain P"/>
    <property type="match status" value="2"/>
</dbReference>
<dbReference type="InterPro" id="IPR020056">
    <property type="entry name" value="Rbsml_bL25/Gln-tRNA_synth_N"/>
</dbReference>
<gene>
    <name evidence="10" type="primary">glnS</name>
    <name evidence="10" type="ORF">CI610_02461</name>
</gene>
<dbReference type="Gene3D" id="1.10.1160.10">
    <property type="entry name" value="Glutamyl-trna Synthetase, Domain 2"/>
    <property type="match status" value="1"/>
</dbReference>
<dbReference type="EMBL" id="NSIT01000154">
    <property type="protein sequence ID" value="PJE78598.1"/>
    <property type="molecule type" value="Genomic_DNA"/>
</dbReference>
<dbReference type="GO" id="GO:0005829">
    <property type="term" value="C:cytosol"/>
    <property type="evidence" value="ECO:0007669"/>
    <property type="project" value="TreeGrafter"/>
</dbReference>
<dbReference type="FunFam" id="3.90.800.10:FF:000001">
    <property type="entry name" value="Glutamine--tRNA ligase"/>
    <property type="match status" value="1"/>
</dbReference>
<dbReference type="FunFam" id="3.40.50.620:FF:000037">
    <property type="entry name" value="Glutamine--tRNA ligase cytoplasmic"/>
    <property type="match status" value="1"/>
</dbReference>
<dbReference type="Pfam" id="PF20974">
    <property type="entry name" value="tRNA-synt_1c_C2"/>
    <property type="match status" value="1"/>
</dbReference>
<dbReference type="HAMAP" id="MF_00126">
    <property type="entry name" value="Gln_tRNA_synth"/>
    <property type="match status" value="1"/>
</dbReference>
<dbReference type="GO" id="GO:0004819">
    <property type="term" value="F:glutamine-tRNA ligase activity"/>
    <property type="evidence" value="ECO:0007669"/>
    <property type="project" value="UniProtKB-EC"/>
</dbReference>
<keyword evidence="2 10" id="KW-0436">Ligase</keyword>
<dbReference type="EC" id="6.1.1.18" evidence="10"/>
<dbReference type="AlphaFoldDB" id="A0A2H9T5W0"/>
<comment type="caution">
    <text evidence="10">The sequence shown here is derived from an EMBL/GenBank/DDBJ whole genome shotgun (WGS) entry which is preliminary data.</text>
</comment>
<dbReference type="InterPro" id="IPR014729">
    <property type="entry name" value="Rossmann-like_a/b/a_fold"/>
</dbReference>
<dbReference type="InterPro" id="IPR049437">
    <property type="entry name" value="tRNA-synt_1c_C2"/>
</dbReference>
<dbReference type="InterPro" id="IPR000924">
    <property type="entry name" value="Glu/Gln-tRNA-synth"/>
</dbReference>
<dbReference type="Gene3D" id="3.90.800.10">
    <property type="entry name" value="Glutamyl-tRNA Synthetase, Domain 3"/>
    <property type="match status" value="1"/>
</dbReference>
<dbReference type="GO" id="GO:0006425">
    <property type="term" value="P:glutaminyl-tRNA aminoacylation"/>
    <property type="evidence" value="ECO:0007669"/>
    <property type="project" value="InterPro"/>
</dbReference>
<feature type="domain" description="Glutamyl/glutaminyl-tRNA synthetase class Ib catalytic" evidence="7">
    <location>
        <begin position="42"/>
        <end position="340"/>
    </location>
</feature>
<accession>A0A2H9T5W0</accession>
<evidence type="ECO:0000256" key="6">
    <source>
        <dbReference type="ARBA" id="ARBA00023146"/>
    </source>
</evidence>
<dbReference type="CDD" id="cd00807">
    <property type="entry name" value="GlnRS_core"/>
    <property type="match status" value="1"/>
</dbReference>
<dbReference type="SUPFAM" id="SSF52374">
    <property type="entry name" value="Nucleotidylyl transferase"/>
    <property type="match status" value="1"/>
</dbReference>
<dbReference type="InterPro" id="IPR020059">
    <property type="entry name" value="Glu/Gln-tRNA-synth_Ib_codon-bd"/>
</dbReference>
<sequence>MLSYDVSLHPDCLYTMSIAEKNSNFLEQIIEKDLEEGRVCSIHTRFPPEPNGFLHIGHAKSVCLNFGLAEKFQGQCNLRFDDTNPAKEEQVYVNAIKEDIQWLGFQWAGDIHYASDYFDTFYQWAQQLIKDGKAYVCDLSPAEAKAYRGWATTPGKESPYRDRSVQENLDLLERMKQGEFEEGSKTLRARMDMASPNMNLRDPILYRIRRQSHHQTGNKWCIYPSYDFAHGQEDAIEGITHSICTLEFQDHRPLYDWFMDNLPVPHRSRQYEFGRLNLNYTVTSKRKLKQLVDEKSVDGWDDPRMPTLSGMRRRGYTPDAIKQFCDMIGVTKSDGIVDVAMLEHALRNDLNEKAARAMAILDPLKVVITNLPEGHRETIDAPIHPNYPERGTRALSLTREIYIDRNDFTEDTSLSRKKFKRLVLSEWVRLRNAYVIKADEVCRNDEGVITEVRVSLVPDTLGSNPPEGIRPRGVVHWVSATEGMCAELRLYDRLFTEEAPDRDGRDFMDCLNKDSLVIRQGWIEKGLASAKPEQHFQFEREGYYVTDRYDHSAEHPVFNLTIGLKDTWAKKA</sequence>
<dbReference type="GO" id="GO:0005524">
    <property type="term" value="F:ATP binding"/>
    <property type="evidence" value="ECO:0007669"/>
    <property type="project" value="UniProtKB-KW"/>
</dbReference>
<dbReference type="FunFam" id="1.10.1160.10:FF:000001">
    <property type="entry name" value="Glutamine--tRNA ligase"/>
    <property type="match status" value="1"/>
</dbReference>
<dbReference type="SUPFAM" id="SSF50715">
    <property type="entry name" value="Ribosomal protein L25-like"/>
    <property type="match status" value="1"/>
</dbReference>
<name>A0A2H9T5W0_9ZZZZ</name>
<evidence type="ECO:0000313" key="10">
    <source>
        <dbReference type="EMBL" id="PJE78598.1"/>
    </source>
</evidence>
<evidence type="ECO:0000259" key="7">
    <source>
        <dbReference type="Pfam" id="PF00749"/>
    </source>
</evidence>
<keyword evidence="6" id="KW-0030">Aminoacyl-tRNA synthetase</keyword>
<feature type="domain" description="tRNA synthetases class I (E and Q) anti-codon binding" evidence="9">
    <location>
        <begin position="474"/>
        <end position="547"/>
    </location>
</feature>
<dbReference type="NCBIfam" id="TIGR00440">
    <property type="entry name" value="glnS"/>
    <property type="match status" value="1"/>
</dbReference>
<dbReference type="Pfam" id="PF03950">
    <property type="entry name" value="tRNA-synt_1c_C"/>
    <property type="match status" value="1"/>
</dbReference>
<evidence type="ECO:0000259" key="9">
    <source>
        <dbReference type="Pfam" id="PF20974"/>
    </source>
</evidence>
<evidence type="ECO:0000256" key="4">
    <source>
        <dbReference type="ARBA" id="ARBA00022840"/>
    </source>
</evidence>
<evidence type="ECO:0000256" key="5">
    <source>
        <dbReference type="ARBA" id="ARBA00022917"/>
    </source>
</evidence>
<dbReference type="InterPro" id="IPR004514">
    <property type="entry name" value="Gln-tRNA-synth"/>
</dbReference>
<proteinExistence type="inferred from homology"/>
<feature type="domain" description="Glutamyl/glutaminyl-tRNA synthetase class Ib anti-codon binding" evidence="8">
    <location>
        <begin position="354"/>
        <end position="455"/>
    </location>
</feature>
<evidence type="ECO:0000256" key="1">
    <source>
        <dbReference type="ARBA" id="ARBA00022490"/>
    </source>
</evidence>
<keyword evidence="5" id="KW-0648">Protein biosynthesis</keyword>
<evidence type="ECO:0000256" key="3">
    <source>
        <dbReference type="ARBA" id="ARBA00022741"/>
    </source>
</evidence>
<evidence type="ECO:0000256" key="2">
    <source>
        <dbReference type="ARBA" id="ARBA00022598"/>
    </source>
</evidence>
<dbReference type="InterPro" id="IPR020058">
    <property type="entry name" value="Glu/Gln-tRNA-synth_Ib_cat-dom"/>
</dbReference>
<dbReference type="InterPro" id="IPR020061">
    <property type="entry name" value="Glu_tRNA_lig_a-bdl"/>
</dbReference>
<dbReference type="PANTHER" id="PTHR43097:SF5">
    <property type="entry name" value="GLUTAMATE--TRNA LIGASE"/>
    <property type="match status" value="1"/>
</dbReference>
<dbReference type="InterPro" id="IPR050132">
    <property type="entry name" value="Gln/Glu-tRNA_Ligase"/>
</dbReference>
<keyword evidence="4" id="KW-0067">ATP-binding</keyword>
<organism evidence="10">
    <name type="scientific">invertebrate metagenome</name>
    <dbReference type="NCBI Taxonomy" id="1711999"/>
    <lineage>
        <taxon>unclassified sequences</taxon>
        <taxon>metagenomes</taxon>
        <taxon>organismal metagenomes</taxon>
    </lineage>
</organism>
<dbReference type="InterPro" id="IPR011035">
    <property type="entry name" value="Ribosomal_bL25/Gln-tRNA_synth"/>
</dbReference>
<evidence type="ECO:0000259" key="8">
    <source>
        <dbReference type="Pfam" id="PF03950"/>
    </source>
</evidence>
<dbReference type="Pfam" id="PF00749">
    <property type="entry name" value="tRNA-synt_1c"/>
    <property type="match status" value="1"/>
</dbReference>
<dbReference type="NCBIfam" id="NF011291">
    <property type="entry name" value="PRK14703.1"/>
    <property type="match status" value="1"/>
</dbReference>
<dbReference type="PRINTS" id="PR00987">
    <property type="entry name" value="TRNASYNTHGLU"/>
</dbReference>